<proteinExistence type="predicted"/>
<dbReference type="VEuPathDB" id="TrichDB:TRFO_18597"/>
<dbReference type="AlphaFoldDB" id="A0A1J4KPU6"/>
<name>A0A1J4KPU6_9EUKA</name>
<sequence>MALAIDWQARVDLELEAMKKELLKKADRQVAEQISRQQDENINKYRSIAQEPADLTIQQKTEDGPERVCYECVEAGDLNTAFSTILRYIDSTAQTKAERKDVTGKATNSYAKSLFDKLSVITHQQINEMTDGLQKALESRIDNLMNQFTFIQSDINKRIDRTELNIYQLSESVHEYSILNKKRQPKHRATNFQQRKIDLERNTSYQFSNNTKLTPRRQALKKSFDMSKKQIISHFKATPPEPNKVHLSITKMKKQK</sequence>
<evidence type="ECO:0000313" key="2">
    <source>
        <dbReference type="Proteomes" id="UP000179807"/>
    </source>
</evidence>
<dbReference type="Proteomes" id="UP000179807">
    <property type="component" value="Unassembled WGS sequence"/>
</dbReference>
<evidence type="ECO:0000313" key="1">
    <source>
        <dbReference type="EMBL" id="OHT11812.1"/>
    </source>
</evidence>
<comment type="caution">
    <text evidence="1">The sequence shown here is derived from an EMBL/GenBank/DDBJ whole genome shotgun (WGS) entry which is preliminary data.</text>
</comment>
<accession>A0A1J4KPU6</accession>
<organism evidence="1 2">
    <name type="scientific">Tritrichomonas foetus</name>
    <dbReference type="NCBI Taxonomy" id="1144522"/>
    <lineage>
        <taxon>Eukaryota</taxon>
        <taxon>Metamonada</taxon>
        <taxon>Parabasalia</taxon>
        <taxon>Tritrichomonadida</taxon>
        <taxon>Tritrichomonadidae</taxon>
        <taxon>Tritrichomonas</taxon>
    </lineage>
</organism>
<protein>
    <submittedName>
        <fullName evidence="1">Uncharacterized protein</fullName>
    </submittedName>
</protein>
<dbReference type="GeneID" id="94834981"/>
<reference evidence="1" key="1">
    <citation type="submission" date="2016-10" db="EMBL/GenBank/DDBJ databases">
        <authorList>
            <person name="Benchimol M."/>
            <person name="Almeida L.G."/>
            <person name="Vasconcelos A.T."/>
            <person name="Perreira-Neves A."/>
            <person name="Rosa I.A."/>
            <person name="Tasca T."/>
            <person name="Bogo M.R."/>
            <person name="de Souza W."/>
        </authorList>
    </citation>
    <scope>NUCLEOTIDE SEQUENCE [LARGE SCALE GENOMIC DNA]</scope>
    <source>
        <strain evidence="1">K</strain>
    </source>
</reference>
<gene>
    <name evidence="1" type="ORF">TRFO_18597</name>
</gene>
<dbReference type="EMBL" id="MLAK01000578">
    <property type="protein sequence ID" value="OHT11812.1"/>
    <property type="molecule type" value="Genomic_DNA"/>
</dbReference>
<dbReference type="RefSeq" id="XP_068364948.1">
    <property type="nucleotide sequence ID" value="XM_068500277.1"/>
</dbReference>
<keyword evidence="2" id="KW-1185">Reference proteome</keyword>